<comment type="caution">
    <text evidence="3">The sequence shown here is derived from an EMBL/GenBank/DDBJ whole genome shotgun (WGS) entry which is preliminary data.</text>
</comment>
<accession>A0A8X6GN18</accession>
<dbReference type="EMBL" id="BMAO01000970">
    <property type="protein sequence ID" value="GFQ70344.1"/>
    <property type="molecule type" value="Genomic_DNA"/>
</dbReference>
<dbReference type="OrthoDB" id="6429030at2759"/>
<keyword evidence="2" id="KW-0732">Signal</keyword>
<reference evidence="3" key="1">
    <citation type="submission" date="2020-07" db="EMBL/GenBank/DDBJ databases">
        <title>Multicomponent nature underlies the extraordinary mechanical properties of spider dragline silk.</title>
        <authorList>
            <person name="Kono N."/>
            <person name="Nakamura H."/>
            <person name="Mori M."/>
            <person name="Yoshida Y."/>
            <person name="Ohtoshi R."/>
            <person name="Malay A.D."/>
            <person name="Moran D.A.P."/>
            <person name="Tomita M."/>
            <person name="Numata K."/>
            <person name="Arakawa K."/>
        </authorList>
    </citation>
    <scope>NUCLEOTIDE SEQUENCE</scope>
</reference>
<evidence type="ECO:0008006" key="5">
    <source>
        <dbReference type="Google" id="ProtNLM"/>
    </source>
</evidence>
<name>A0A8X6GN18_TRICU</name>
<gene>
    <name evidence="3" type="primary">NCL1_50709</name>
    <name evidence="3" type="ORF">TNCT_365091</name>
</gene>
<keyword evidence="1" id="KW-0175">Coiled coil</keyword>
<evidence type="ECO:0000256" key="2">
    <source>
        <dbReference type="SAM" id="SignalP"/>
    </source>
</evidence>
<proteinExistence type="predicted"/>
<dbReference type="AlphaFoldDB" id="A0A8X6GN18"/>
<organism evidence="3 4">
    <name type="scientific">Trichonephila clavata</name>
    <name type="common">Joro spider</name>
    <name type="synonym">Nephila clavata</name>
    <dbReference type="NCBI Taxonomy" id="2740835"/>
    <lineage>
        <taxon>Eukaryota</taxon>
        <taxon>Metazoa</taxon>
        <taxon>Ecdysozoa</taxon>
        <taxon>Arthropoda</taxon>
        <taxon>Chelicerata</taxon>
        <taxon>Arachnida</taxon>
        <taxon>Araneae</taxon>
        <taxon>Araneomorphae</taxon>
        <taxon>Entelegynae</taxon>
        <taxon>Araneoidea</taxon>
        <taxon>Nephilidae</taxon>
        <taxon>Trichonephila</taxon>
    </lineage>
</organism>
<evidence type="ECO:0000313" key="4">
    <source>
        <dbReference type="Proteomes" id="UP000887116"/>
    </source>
</evidence>
<dbReference type="Proteomes" id="UP000887116">
    <property type="component" value="Unassembled WGS sequence"/>
</dbReference>
<dbReference type="Gene3D" id="1.20.120.20">
    <property type="entry name" value="Apolipoprotein"/>
    <property type="match status" value="1"/>
</dbReference>
<evidence type="ECO:0000256" key="1">
    <source>
        <dbReference type="SAM" id="Coils"/>
    </source>
</evidence>
<protein>
    <recommendedName>
        <fullName evidence="5">Laminin subunit alpha-2</fullName>
    </recommendedName>
</protein>
<sequence>MKLFALFLLVGVASASFHEKLDEASEKFLQSFLEGMEDAPSLREHFQEYDNHFSDDIEVEVKKEIGSRLREILNKILERVKEGIEKGKVAREEIFDKIKELRQKLKAIKEDLGEKGHDLLEKIKDRARDFLQNLLDKLSTKKRAADDQVEEALAELNIRDLLRKLKEHLKKTIDPELLKEKIEKIFGQGSELLDHLLETLREKGKKKMLILIDRLLDDDDEDESKRSVPGVSDDWEKVKNYLTNDNIYLKKKFVDFEEWVKVVIAKGMANAQDEMKKIKTYVGELDDIKGFGRKAEQFLKYYNADVTDIHSKMLKKIIEMSRASH</sequence>
<feature type="chain" id="PRO_5036468307" description="Laminin subunit alpha-2" evidence="2">
    <location>
        <begin position="16"/>
        <end position="325"/>
    </location>
</feature>
<keyword evidence="4" id="KW-1185">Reference proteome</keyword>
<feature type="signal peptide" evidence="2">
    <location>
        <begin position="1"/>
        <end position="15"/>
    </location>
</feature>
<evidence type="ECO:0000313" key="3">
    <source>
        <dbReference type="EMBL" id="GFQ70344.1"/>
    </source>
</evidence>
<feature type="coiled-coil region" evidence="1">
    <location>
        <begin position="91"/>
        <end position="155"/>
    </location>
</feature>